<dbReference type="AlphaFoldDB" id="A0A379G7D3"/>
<dbReference type="Pfam" id="PF13091">
    <property type="entry name" value="PLDc_2"/>
    <property type="match status" value="1"/>
</dbReference>
<feature type="domain" description="PLD phosphodiesterase" evidence="5">
    <location>
        <begin position="69"/>
        <end position="96"/>
    </location>
</feature>
<sequence>MLETLGRRDLMREHAAYRDTVNNVMASTRNGQVLAPIDVVNPDDIQEETIEGFKSVICTLVSPDSDRWQSVYVHSKLTLVDDTFLIQGSANINLRSMAFDTEIAVILQDTDIFPIVKPLRENLWGLHKGTGSVSGDLDTEFKNWVLISKNNAKIKNSNQKPISSLIPFEDKTIGLENTD</sequence>
<dbReference type="InterPro" id="IPR015679">
    <property type="entry name" value="PLipase_D_fam"/>
</dbReference>
<evidence type="ECO:0000313" key="7">
    <source>
        <dbReference type="Proteomes" id="UP000255129"/>
    </source>
</evidence>
<gene>
    <name evidence="6" type="ORF">NCTC12026_03310</name>
</gene>
<dbReference type="GO" id="GO:0009395">
    <property type="term" value="P:phospholipid catabolic process"/>
    <property type="evidence" value="ECO:0007669"/>
    <property type="project" value="TreeGrafter"/>
</dbReference>
<evidence type="ECO:0000256" key="1">
    <source>
        <dbReference type="ARBA" id="ARBA00000798"/>
    </source>
</evidence>
<evidence type="ECO:0000313" key="6">
    <source>
        <dbReference type="EMBL" id="SUC36867.1"/>
    </source>
</evidence>
<name>A0A379G7D3_9GAMM</name>
<keyword evidence="2" id="KW-0677">Repeat</keyword>
<dbReference type="OrthoDB" id="8828485at2"/>
<dbReference type="SUPFAM" id="SSF56024">
    <property type="entry name" value="Phospholipase D/nuclease"/>
    <property type="match status" value="1"/>
</dbReference>
<evidence type="ECO:0000259" key="5">
    <source>
        <dbReference type="PROSITE" id="PS50035"/>
    </source>
</evidence>
<protein>
    <recommendedName>
        <fullName evidence="5">PLD phosphodiesterase domain-containing protein</fullName>
    </recommendedName>
</protein>
<evidence type="ECO:0000256" key="3">
    <source>
        <dbReference type="ARBA" id="ARBA00022801"/>
    </source>
</evidence>
<dbReference type="PROSITE" id="PS50035">
    <property type="entry name" value="PLD"/>
    <property type="match status" value="1"/>
</dbReference>
<dbReference type="EMBL" id="UGUA01000002">
    <property type="protein sequence ID" value="SUC36867.1"/>
    <property type="molecule type" value="Genomic_DNA"/>
</dbReference>
<evidence type="ECO:0000256" key="2">
    <source>
        <dbReference type="ARBA" id="ARBA00022737"/>
    </source>
</evidence>
<dbReference type="InterPro" id="IPR001736">
    <property type="entry name" value="PLipase_D/transphosphatidylase"/>
</dbReference>
<dbReference type="Proteomes" id="UP000255129">
    <property type="component" value="Unassembled WGS sequence"/>
</dbReference>
<accession>A0A379G7D3</accession>
<keyword evidence="4" id="KW-0443">Lipid metabolism</keyword>
<keyword evidence="3" id="KW-0378">Hydrolase</keyword>
<dbReference type="Gene3D" id="3.30.870.10">
    <property type="entry name" value="Endonuclease Chain A"/>
    <property type="match status" value="1"/>
</dbReference>
<dbReference type="InterPro" id="IPR025202">
    <property type="entry name" value="PLD-like_dom"/>
</dbReference>
<dbReference type="PANTHER" id="PTHR18896">
    <property type="entry name" value="PHOSPHOLIPASE D"/>
    <property type="match status" value="1"/>
</dbReference>
<dbReference type="GO" id="GO:0004630">
    <property type="term" value="F:phospholipase D activity"/>
    <property type="evidence" value="ECO:0007669"/>
    <property type="project" value="UniProtKB-EC"/>
</dbReference>
<comment type="catalytic activity">
    <reaction evidence="1">
        <text>a 1,2-diacyl-sn-glycero-3-phosphocholine + H2O = a 1,2-diacyl-sn-glycero-3-phosphate + choline + H(+)</text>
        <dbReference type="Rhea" id="RHEA:14445"/>
        <dbReference type="ChEBI" id="CHEBI:15354"/>
        <dbReference type="ChEBI" id="CHEBI:15377"/>
        <dbReference type="ChEBI" id="CHEBI:15378"/>
        <dbReference type="ChEBI" id="CHEBI:57643"/>
        <dbReference type="ChEBI" id="CHEBI:58608"/>
        <dbReference type="EC" id="3.1.4.4"/>
    </reaction>
</comment>
<dbReference type="RefSeq" id="WP_006814317.1">
    <property type="nucleotide sequence ID" value="NZ_CABLCG010000026.1"/>
</dbReference>
<dbReference type="PANTHER" id="PTHR18896:SF76">
    <property type="entry name" value="PHOSPHOLIPASE"/>
    <property type="match status" value="1"/>
</dbReference>
<evidence type="ECO:0000256" key="4">
    <source>
        <dbReference type="ARBA" id="ARBA00023098"/>
    </source>
</evidence>
<proteinExistence type="predicted"/>
<reference evidence="6 7" key="1">
    <citation type="submission" date="2018-06" db="EMBL/GenBank/DDBJ databases">
        <authorList>
            <consortium name="Pathogen Informatics"/>
            <person name="Doyle S."/>
        </authorList>
    </citation>
    <scope>NUCLEOTIDE SEQUENCE [LARGE SCALE GENOMIC DNA]</scope>
    <source>
        <strain evidence="6 7">NCTC12026</strain>
    </source>
</reference>
<organism evidence="6 7">
    <name type="scientific">Providencia rustigianii</name>
    <dbReference type="NCBI Taxonomy" id="158850"/>
    <lineage>
        <taxon>Bacteria</taxon>
        <taxon>Pseudomonadati</taxon>
        <taxon>Pseudomonadota</taxon>
        <taxon>Gammaproteobacteria</taxon>
        <taxon>Enterobacterales</taxon>
        <taxon>Morganellaceae</taxon>
        <taxon>Providencia</taxon>
    </lineage>
</organism>